<feature type="domain" description="Reverse transcriptase" evidence="1">
    <location>
        <begin position="18"/>
        <end position="126"/>
    </location>
</feature>
<sequence length="134" mass="15469">YGVPETLRKIVFAYYNILKFSICSKQWTTDALRFETGLFQGCCLSPVVFKIVFNLLLDKFKKCPRNGLYAFKKKNELVMSSCLAFADDLTLISRNKTTMDYLIKQVEEFCCWSKCMAVKPSKCRAACLSRRKTV</sequence>
<feature type="non-terminal residue" evidence="2">
    <location>
        <position position="1"/>
    </location>
</feature>
<gene>
    <name evidence="2" type="ORF">g.50492</name>
</gene>
<evidence type="ECO:0000313" key="2">
    <source>
        <dbReference type="EMBL" id="JAS58968.1"/>
    </source>
</evidence>
<dbReference type="Pfam" id="PF00078">
    <property type="entry name" value="RVT_1"/>
    <property type="match status" value="1"/>
</dbReference>
<accession>A0A1B6G940</accession>
<name>A0A1B6G940_9HEMI</name>
<evidence type="ECO:0000259" key="1">
    <source>
        <dbReference type="Pfam" id="PF00078"/>
    </source>
</evidence>
<dbReference type="Gene3D" id="3.30.70.270">
    <property type="match status" value="1"/>
</dbReference>
<dbReference type="InterPro" id="IPR043128">
    <property type="entry name" value="Rev_trsase/Diguanyl_cyclase"/>
</dbReference>
<organism evidence="2">
    <name type="scientific">Cuerna arida</name>
    <dbReference type="NCBI Taxonomy" id="1464854"/>
    <lineage>
        <taxon>Eukaryota</taxon>
        <taxon>Metazoa</taxon>
        <taxon>Ecdysozoa</taxon>
        <taxon>Arthropoda</taxon>
        <taxon>Hexapoda</taxon>
        <taxon>Insecta</taxon>
        <taxon>Pterygota</taxon>
        <taxon>Neoptera</taxon>
        <taxon>Paraneoptera</taxon>
        <taxon>Hemiptera</taxon>
        <taxon>Auchenorrhyncha</taxon>
        <taxon>Membracoidea</taxon>
        <taxon>Cicadellidae</taxon>
        <taxon>Cicadellinae</taxon>
        <taxon>Proconiini</taxon>
        <taxon>Cuerna</taxon>
    </lineage>
</organism>
<dbReference type="AlphaFoldDB" id="A0A1B6G940"/>
<dbReference type="EMBL" id="GECZ01010801">
    <property type="protein sequence ID" value="JAS58968.1"/>
    <property type="molecule type" value="Transcribed_RNA"/>
</dbReference>
<feature type="non-terminal residue" evidence="2">
    <location>
        <position position="134"/>
    </location>
</feature>
<protein>
    <recommendedName>
        <fullName evidence="1">Reverse transcriptase domain-containing protein</fullName>
    </recommendedName>
</protein>
<reference evidence="2" key="1">
    <citation type="submission" date="2015-11" db="EMBL/GenBank/DDBJ databases">
        <title>De novo transcriptome assembly of four potential Pierce s Disease insect vectors from Arizona vineyards.</title>
        <authorList>
            <person name="Tassone E.E."/>
        </authorList>
    </citation>
    <scope>NUCLEOTIDE SEQUENCE</scope>
</reference>
<dbReference type="InterPro" id="IPR000477">
    <property type="entry name" value="RT_dom"/>
</dbReference>
<proteinExistence type="predicted"/>